<organism evidence="1 2">
    <name type="scientific">Angiostrongylus cantonensis</name>
    <name type="common">Rat lungworm</name>
    <dbReference type="NCBI Taxonomy" id="6313"/>
    <lineage>
        <taxon>Eukaryota</taxon>
        <taxon>Metazoa</taxon>
        <taxon>Ecdysozoa</taxon>
        <taxon>Nematoda</taxon>
        <taxon>Chromadorea</taxon>
        <taxon>Rhabditida</taxon>
        <taxon>Rhabditina</taxon>
        <taxon>Rhabditomorpha</taxon>
        <taxon>Strongyloidea</taxon>
        <taxon>Metastrongylidae</taxon>
        <taxon>Angiostrongylus</taxon>
    </lineage>
</organism>
<sequence>MANFNLNNFIESAMKVEAGELKTLRKPVVKIRECDALSFSKLRDSSGSDIYYVDDRLSKRTG</sequence>
<name>A0A0K0D770_ANGCA</name>
<protein>
    <submittedName>
        <fullName evidence="2">Aspartate aminotransferase family protein</fullName>
    </submittedName>
</protein>
<proteinExistence type="predicted"/>
<evidence type="ECO:0000313" key="2">
    <source>
        <dbReference type="WBParaSite" id="ACAC_0000591501-mRNA-1"/>
    </source>
</evidence>
<dbReference type="AlphaFoldDB" id="A0A0K0D770"/>
<reference evidence="2" key="2">
    <citation type="submission" date="2017-02" db="UniProtKB">
        <authorList>
            <consortium name="WormBaseParasite"/>
        </authorList>
    </citation>
    <scope>IDENTIFICATION</scope>
</reference>
<keyword evidence="1" id="KW-1185">Reference proteome</keyword>
<dbReference type="Proteomes" id="UP000035642">
    <property type="component" value="Unassembled WGS sequence"/>
</dbReference>
<reference evidence="1" key="1">
    <citation type="submission" date="2012-09" db="EMBL/GenBank/DDBJ databases">
        <authorList>
            <person name="Martin A.A."/>
        </authorList>
    </citation>
    <scope>NUCLEOTIDE SEQUENCE</scope>
</reference>
<evidence type="ECO:0000313" key="1">
    <source>
        <dbReference type="Proteomes" id="UP000035642"/>
    </source>
</evidence>
<accession>A0A0K0D770</accession>
<dbReference type="WBParaSite" id="ACAC_0000591501-mRNA-1">
    <property type="protein sequence ID" value="ACAC_0000591501-mRNA-1"/>
    <property type="gene ID" value="ACAC_0000591501"/>
</dbReference>